<dbReference type="AlphaFoldDB" id="A0A7W8F650"/>
<evidence type="ECO:0000313" key="1">
    <source>
        <dbReference type="EMBL" id="MBB5123482.1"/>
    </source>
</evidence>
<sequence>MPDRARRSAASSPPVDFARSKGLGRLSLWSGTRDQQCPGGTKPSADATCGSILQDRFASSKAFAAYE</sequence>
<proteinExistence type="predicted"/>
<dbReference type="Gene3D" id="3.20.20.80">
    <property type="entry name" value="Glycosidases"/>
    <property type="match status" value="1"/>
</dbReference>
<comment type="caution">
    <text evidence="1">The sequence shown here is derived from an EMBL/GenBank/DDBJ whole genome shotgun (WGS) entry which is preliminary data.</text>
</comment>
<dbReference type="EMBL" id="JACHJE010000001">
    <property type="protein sequence ID" value="MBB5123482.1"/>
    <property type="molecule type" value="Genomic_DNA"/>
</dbReference>
<accession>A0A7W8F650</accession>
<dbReference type="Proteomes" id="UP000568022">
    <property type="component" value="Unassembled WGS sequence"/>
</dbReference>
<name>A0A7W8F650_9ACTN</name>
<protein>
    <submittedName>
        <fullName evidence="1">Uncharacterized protein</fullName>
    </submittedName>
</protein>
<keyword evidence="2" id="KW-1185">Reference proteome</keyword>
<gene>
    <name evidence="1" type="ORF">FHS32_000194</name>
</gene>
<reference evidence="1 2" key="1">
    <citation type="submission" date="2020-08" db="EMBL/GenBank/DDBJ databases">
        <title>Genomic Encyclopedia of Type Strains, Phase III (KMG-III): the genomes of soil and plant-associated and newly described type strains.</title>
        <authorList>
            <person name="Whitman W."/>
        </authorList>
    </citation>
    <scope>NUCLEOTIDE SEQUENCE [LARGE SCALE GENOMIC DNA]</scope>
    <source>
        <strain evidence="1 2">CECT 3226</strain>
    </source>
</reference>
<organism evidence="1 2">
    <name type="scientific">Streptomyces griseoloalbus</name>
    <dbReference type="NCBI Taxonomy" id="67303"/>
    <lineage>
        <taxon>Bacteria</taxon>
        <taxon>Bacillati</taxon>
        <taxon>Actinomycetota</taxon>
        <taxon>Actinomycetes</taxon>
        <taxon>Kitasatosporales</taxon>
        <taxon>Streptomycetaceae</taxon>
        <taxon>Streptomyces</taxon>
    </lineage>
</organism>
<evidence type="ECO:0000313" key="2">
    <source>
        <dbReference type="Proteomes" id="UP000568022"/>
    </source>
</evidence>